<accession>A0A517Y436</accession>
<dbReference type="OrthoDB" id="9769447at2"/>
<dbReference type="InterPro" id="IPR043144">
    <property type="entry name" value="Mal/L-sulf/L-lact_DH-like_ah"/>
</dbReference>
<dbReference type="GO" id="GO:0016491">
    <property type="term" value="F:oxidoreductase activity"/>
    <property type="evidence" value="ECO:0007669"/>
    <property type="project" value="UniProtKB-KW"/>
</dbReference>
<dbReference type="AlphaFoldDB" id="A0A517Y436"/>
<dbReference type="EC" id="1.1.1.-" evidence="3"/>
<sequence>MTNPVEIGKLVHFARSCFQFVGMNELNASEAAEALVVTDAMGVFTHGTKLLAGYLKKLQGGGYNPTAKPRIEREGPGWAIIDGQSALGQVGSLFALRTAIQKARQVGIAYVGLRNTGHIGAAGYYAALAAREGMIAMATGNDIPSVAAPGSRTAVLGSNPLAYAIPVGDGDPILLDIATAAVAGGKVYAAIQRGEPIPNTWLIGPEGQPTTDGSLYPKDAALAPMAGHKGYGLGLWCEILSAILPGGNITWQVGSWIFDEPGRPSWHNASFTVIDVAAMSPMGEFQQRMRRLIDELHGAPTANGVERVLLPGEREWNSYRLAQTQGITLPPDVQEKLKQASEMTGVALGDFVITR</sequence>
<keyword evidence="4" id="KW-1185">Reference proteome</keyword>
<comment type="similarity">
    <text evidence="1">Belongs to the LDH2/MDH2 oxidoreductase family.</text>
</comment>
<dbReference type="KEGG" id="aagg:ETAA8_00550"/>
<dbReference type="PANTHER" id="PTHR11091">
    <property type="entry name" value="OXIDOREDUCTASE-RELATED"/>
    <property type="match status" value="1"/>
</dbReference>
<dbReference type="SUPFAM" id="SSF89733">
    <property type="entry name" value="L-sulfolactate dehydrogenase-like"/>
    <property type="match status" value="1"/>
</dbReference>
<dbReference type="EMBL" id="CP036274">
    <property type="protein sequence ID" value="QDU24994.1"/>
    <property type="molecule type" value="Genomic_DNA"/>
</dbReference>
<gene>
    <name evidence="3" type="primary">yjmC</name>
    <name evidence="3" type="ORF">ETAA8_00550</name>
</gene>
<dbReference type="InterPro" id="IPR043143">
    <property type="entry name" value="Mal/L-sulf/L-lact_DH-like_NADP"/>
</dbReference>
<organism evidence="3 4">
    <name type="scientific">Anatilimnocola aggregata</name>
    <dbReference type="NCBI Taxonomy" id="2528021"/>
    <lineage>
        <taxon>Bacteria</taxon>
        <taxon>Pseudomonadati</taxon>
        <taxon>Planctomycetota</taxon>
        <taxon>Planctomycetia</taxon>
        <taxon>Pirellulales</taxon>
        <taxon>Pirellulaceae</taxon>
        <taxon>Anatilimnocola</taxon>
    </lineage>
</organism>
<evidence type="ECO:0000313" key="4">
    <source>
        <dbReference type="Proteomes" id="UP000315017"/>
    </source>
</evidence>
<proteinExistence type="inferred from homology"/>
<dbReference type="Gene3D" id="3.30.1370.60">
    <property type="entry name" value="Hypothetical oxidoreductase yiak, domain 2"/>
    <property type="match status" value="1"/>
</dbReference>
<protein>
    <submittedName>
        <fullName evidence="3">Putative oxidoreductase YjmC</fullName>
        <ecNumber evidence="3">1.1.1.-</ecNumber>
    </submittedName>
</protein>
<name>A0A517Y436_9BACT</name>
<dbReference type="Pfam" id="PF02615">
    <property type="entry name" value="Ldh_2"/>
    <property type="match status" value="1"/>
</dbReference>
<evidence type="ECO:0000313" key="3">
    <source>
        <dbReference type="EMBL" id="QDU24994.1"/>
    </source>
</evidence>
<dbReference type="Proteomes" id="UP000315017">
    <property type="component" value="Chromosome"/>
</dbReference>
<dbReference type="PANTHER" id="PTHR11091:SF0">
    <property type="entry name" value="MALATE DEHYDROGENASE"/>
    <property type="match status" value="1"/>
</dbReference>
<dbReference type="Gene3D" id="1.10.1530.10">
    <property type="match status" value="1"/>
</dbReference>
<dbReference type="InterPro" id="IPR036111">
    <property type="entry name" value="Mal/L-sulfo/L-lacto_DH-like_sf"/>
</dbReference>
<keyword evidence="2 3" id="KW-0560">Oxidoreductase</keyword>
<dbReference type="RefSeq" id="WP_145083161.1">
    <property type="nucleotide sequence ID" value="NZ_CP036274.1"/>
</dbReference>
<dbReference type="InterPro" id="IPR003767">
    <property type="entry name" value="Malate/L-lactate_DH-like"/>
</dbReference>
<evidence type="ECO:0000256" key="1">
    <source>
        <dbReference type="ARBA" id="ARBA00006056"/>
    </source>
</evidence>
<reference evidence="3 4" key="1">
    <citation type="submission" date="2019-02" db="EMBL/GenBank/DDBJ databases">
        <title>Deep-cultivation of Planctomycetes and their phenomic and genomic characterization uncovers novel biology.</title>
        <authorList>
            <person name="Wiegand S."/>
            <person name="Jogler M."/>
            <person name="Boedeker C."/>
            <person name="Pinto D."/>
            <person name="Vollmers J."/>
            <person name="Rivas-Marin E."/>
            <person name="Kohn T."/>
            <person name="Peeters S.H."/>
            <person name="Heuer A."/>
            <person name="Rast P."/>
            <person name="Oberbeckmann S."/>
            <person name="Bunk B."/>
            <person name="Jeske O."/>
            <person name="Meyerdierks A."/>
            <person name="Storesund J.E."/>
            <person name="Kallscheuer N."/>
            <person name="Luecker S."/>
            <person name="Lage O.M."/>
            <person name="Pohl T."/>
            <person name="Merkel B.J."/>
            <person name="Hornburger P."/>
            <person name="Mueller R.-W."/>
            <person name="Bruemmer F."/>
            <person name="Labrenz M."/>
            <person name="Spormann A.M."/>
            <person name="Op den Camp H."/>
            <person name="Overmann J."/>
            <person name="Amann R."/>
            <person name="Jetten M.S.M."/>
            <person name="Mascher T."/>
            <person name="Medema M.H."/>
            <person name="Devos D.P."/>
            <person name="Kaster A.-K."/>
            <person name="Ovreas L."/>
            <person name="Rohde M."/>
            <person name="Galperin M.Y."/>
            <person name="Jogler C."/>
        </authorList>
    </citation>
    <scope>NUCLEOTIDE SEQUENCE [LARGE SCALE GENOMIC DNA]</scope>
    <source>
        <strain evidence="3 4">ETA_A8</strain>
    </source>
</reference>
<evidence type="ECO:0000256" key="2">
    <source>
        <dbReference type="ARBA" id="ARBA00023002"/>
    </source>
</evidence>